<feature type="coiled-coil region" evidence="18">
    <location>
        <begin position="3398"/>
        <end position="3439"/>
    </location>
</feature>
<dbReference type="InterPro" id="IPR024743">
    <property type="entry name" value="Dynein_HC_stalk"/>
</dbReference>
<dbReference type="Gene3D" id="1.10.287.2620">
    <property type="match status" value="1"/>
</dbReference>
<comment type="function">
    <text evidence="15">Force generating protein of eukaryotic cilia and flagella. Produces force towards the minus ends of microtubules. Dynein has ATPase activity; the force-producing power stroke is thought to occur on release of ADP. Required for assembly of the I1 inner arm complex and its targeting to the appropriate axoneme location. Also required for phototaxis.</text>
</comment>
<organism evidence="21 22">
    <name type="scientific">Triparma laevis f. longispina</name>
    <dbReference type="NCBI Taxonomy" id="1714387"/>
    <lineage>
        <taxon>Eukaryota</taxon>
        <taxon>Sar</taxon>
        <taxon>Stramenopiles</taxon>
        <taxon>Ochrophyta</taxon>
        <taxon>Bolidophyceae</taxon>
        <taxon>Parmales</taxon>
        <taxon>Triparmaceae</taxon>
        <taxon>Triparma</taxon>
    </lineage>
</organism>
<dbReference type="Gene3D" id="6.10.140.1060">
    <property type="match status" value="1"/>
</dbReference>
<dbReference type="GO" id="GO:1902850">
    <property type="term" value="P:microtubule cytoskeleton organization involved in mitosis"/>
    <property type="evidence" value="ECO:0007669"/>
    <property type="project" value="UniProtKB-ARBA"/>
</dbReference>
<dbReference type="Proteomes" id="UP001165122">
    <property type="component" value="Unassembled WGS sequence"/>
</dbReference>
<dbReference type="InterPro" id="IPR027417">
    <property type="entry name" value="P-loop_NTPase"/>
</dbReference>
<dbReference type="InterPro" id="IPR042228">
    <property type="entry name" value="Dynein_linker_3"/>
</dbReference>
<dbReference type="Pfam" id="PF12775">
    <property type="entry name" value="AAA_7"/>
    <property type="match status" value="1"/>
</dbReference>
<dbReference type="Pfam" id="PF12774">
    <property type="entry name" value="AAA_6"/>
    <property type="match status" value="1"/>
</dbReference>
<dbReference type="FunFam" id="1.10.287.2620:FF:000002">
    <property type="entry name" value="Dynein heavy chain 2, axonemal"/>
    <property type="match status" value="1"/>
</dbReference>
<evidence type="ECO:0000256" key="7">
    <source>
        <dbReference type="ARBA" id="ARBA00022741"/>
    </source>
</evidence>
<evidence type="ECO:0000256" key="3">
    <source>
        <dbReference type="ARBA" id="ARBA00022197"/>
    </source>
</evidence>
<dbReference type="InterPro" id="IPR013602">
    <property type="entry name" value="Dynein_heavy_linker"/>
</dbReference>
<dbReference type="GO" id="GO:0005524">
    <property type="term" value="F:ATP binding"/>
    <property type="evidence" value="ECO:0007669"/>
    <property type="project" value="UniProtKB-KW"/>
</dbReference>
<dbReference type="InterPro" id="IPR043157">
    <property type="entry name" value="Dynein_AAA1S"/>
</dbReference>
<protein>
    <recommendedName>
        <fullName evidence="3">Dynein heavy chain, cytoplasmic</fullName>
    </recommendedName>
    <alternativeName>
        <fullName evidence="17">Dynein-1, subspecies f</fullName>
    </alternativeName>
</protein>
<dbReference type="InterPro" id="IPR035699">
    <property type="entry name" value="AAA_6"/>
</dbReference>
<dbReference type="InterPro" id="IPR041228">
    <property type="entry name" value="Dynein_C"/>
</dbReference>
<dbReference type="GO" id="GO:0030473">
    <property type="term" value="P:nuclear migration along microtubule"/>
    <property type="evidence" value="ECO:0007669"/>
    <property type="project" value="UniProtKB-ARBA"/>
</dbReference>
<dbReference type="FunFam" id="1.10.8.1220:FF:000001">
    <property type="entry name" value="Dynein axonemal heavy chain 5"/>
    <property type="match status" value="1"/>
</dbReference>
<dbReference type="Pfam" id="PF03028">
    <property type="entry name" value="Dynein_heavy"/>
    <property type="match status" value="1"/>
</dbReference>
<dbReference type="GO" id="GO:0008569">
    <property type="term" value="F:minus-end-directed microtubule motor activity"/>
    <property type="evidence" value="ECO:0007669"/>
    <property type="project" value="InterPro"/>
</dbReference>
<dbReference type="SMART" id="SM00382">
    <property type="entry name" value="AAA"/>
    <property type="match status" value="3"/>
</dbReference>
<dbReference type="Pfam" id="PF12780">
    <property type="entry name" value="AAA_8"/>
    <property type="match status" value="1"/>
</dbReference>
<dbReference type="EMBL" id="BRXW01000128">
    <property type="protein sequence ID" value="GMI08713.1"/>
    <property type="molecule type" value="Genomic_DNA"/>
</dbReference>
<dbReference type="Gene3D" id="1.10.472.130">
    <property type="match status" value="1"/>
</dbReference>
<dbReference type="InterPro" id="IPR035706">
    <property type="entry name" value="AAA_9"/>
</dbReference>
<keyword evidence="6" id="KW-0677">Repeat</keyword>
<feature type="coiled-coil region" evidence="18">
    <location>
        <begin position="3157"/>
        <end position="3224"/>
    </location>
</feature>
<dbReference type="Pfam" id="PF17857">
    <property type="entry name" value="AAA_lid_1"/>
    <property type="match status" value="1"/>
</dbReference>
<evidence type="ECO:0000256" key="13">
    <source>
        <dbReference type="ARBA" id="ARBA00023212"/>
    </source>
</evidence>
<evidence type="ECO:0000256" key="14">
    <source>
        <dbReference type="ARBA" id="ARBA00023273"/>
    </source>
</evidence>
<keyword evidence="14" id="KW-0966">Cell projection</keyword>
<dbReference type="Gene3D" id="3.10.490.20">
    <property type="match status" value="1"/>
</dbReference>
<dbReference type="InterPro" id="IPR041466">
    <property type="entry name" value="Dynein_AAA5_ext"/>
</dbReference>
<evidence type="ECO:0000313" key="22">
    <source>
        <dbReference type="Proteomes" id="UP001165122"/>
    </source>
</evidence>
<evidence type="ECO:0000256" key="19">
    <source>
        <dbReference type="SAM" id="MobiDB-lite"/>
    </source>
</evidence>
<dbReference type="GO" id="GO:0060294">
    <property type="term" value="P:cilium movement involved in cell motility"/>
    <property type="evidence" value="ECO:0007669"/>
    <property type="project" value="UniProtKB-ARBA"/>
</dbReference>
<evidence type="ECO:0000256" key="10">
    <source>
        <dbReference type="ARBA" id="ARBA00023054"/>
    </source>
</evidence>
<dbReference type="Pfam" id="PF17852">
    <property type="entry name" value="Dynein_AAA_lid"/>
    <property type="match status" value="1"/>
</dbReference>
<feature type="domain" description="AAA+ ATPase" evidence="20">
    <location>
        <begin position="1928"/>
        <end position="2089"/>
    </location>
</feature>
<dbReference type="InterPro" id="IPR042222">
    <property type="entry name" value="Dynein_2_N"/>
</dbReference>
<evidence type="ECO:0000256" key="17">
    <source>
        <dbReference type="ARBA" id="ARBA00077719"/>
    </source>
</evidence>
<dbReference type="Pfam" id="PF18198">
    <property type="entry name" value="AAA_lid_11"/>
    <property type="match status" value="1"/>
</dbReference>
<dbReference type="FunFam" id="1.20.140.100:FF:000001">
    <property type="entry name" value="dynein heavy chain 17, axonemal"/>
    <property type="match status" value="1"/>
</dbReference>
<comment type="subunit">
    <text evidence="16">The I1 inner arm complex (also known as the f dynein complex) is a two-headed isoform composed of two heavy chains (1-alpha and 1-beta), three intermediate chains and three light chains. I1 occupies a specific position proximal to the first radial spoke and repeats every 96 nm along the length of the axoneme.</text>
</comment>
<dbReference type="Pfam" id="PF12777">
    <property type="entry name" value="MT"/>
    <property type="match status" value="1"/>
</dbReference>
<dbReference type="Gene3D" id="1.10.8.1220">
    <property type="match status" value="1"/>
</dbReference>
<dbReference type="InterPro" id="IPR043160">
    <property type="entry name" value="Dynein_C_barrel"/>
</dbReference>
<feature type="domain" description="AAA+ ATPase" evidence="20">
    <location>
        <begin position="2907"/>
        <end position="3070"/>
    </location>
</feature>
<dbReference type="Gene3D" id="3.20.180.20">
    <property type="entry name" value="Dynein heavy chain, N-terminal domain 2"/>
    <property type="match status" value="1"/>
</dbReference>
<dbReference type="InterPro" id="IPR024317">
    <property type="entry name" value="Dynein_heavy_chain_D4_dom"/>
</dbReference>
<evidence type="ECO:0000256" key="15">
    <source>
        <dbReference type="ARBA" id="ARBA00054075"/>
    </source>
</evidence>
<dbReference type="GO" id="GO:0036159">
    <property type="term" value="P:inner dynein arm assembly"/>
    <property type="evidence" value="ECO:0007669"/>
    <property type="project" value="UniProtKB-ARBA"/>
</dbReference>
<proteinExistence type="inferred from homology"/>
<evidence type="ECO:0000256" key="9">
    <source>
        <dbReference type="ARBA" id="ARBA00023017"/>
    </source>
</evidence>
<dbReference type="Gene3D" id="1.20.1270.280">
    <property type="match status" value="1"/>
</dbReference>
<dbReference type="Pfam" id="PF08393">
    <property type="entry name" value="DHC_N2"/>
    <property type="match status" value="1"/>
</dbReference>
<dbReference type="Gene3D" id="1.10.8.720">
    <property type="entry name" value="Region D6 of dynein motor"/>
    <property type="match status" value="1"/>
</dbReference>
<dbReference type="PANTHER" id="PTHR46532">
    <property type="entry name" value="MALE FERTILITY FACTOR KL5"/>
    <property type="match status" value="1"/>
</dbReference>
<dbReference type="FunFam" id="1.20.920.20:FF:000001">
    <property type="entry name" value="dynein heavy chain 2, axonemal"/>
    <property type="match status" value="1"/>
</dbReference>
<dbReference type="Pfam" id="PF08385">
    <property type="entry name" value="DHC_N1"/>
    <property type="match status" value="1"/>
</dbReference>
<evidence type="ECO:0000256" key="2">
    <source>
        <dbReference type="ARBA" id="ARBA00008887"/>
    </source>
</evidence>
<dbReference type="Pfam" id="PF18199">
    <property type="entry name" value="Dynein_C"/>
    <property type="match status" value="1"/>
</dbReference>
<keyword evidence="11" id="KW-0969">Cilium</keyword>
<dbReference type="FunFam" id="3.40.50.300:FF:002141">
    <property type="entry name" value="Dynein heavy chain"/>
    <property type="match status" value="1"/>
</dbReference>
<dbReference type="InterPro" id="IPR042219">
    <property type="entry name" value="AAA_lid_11_sf"/>
</dbReference>
<accession>A0A9W7CMQ7</accession>
<keyword evidence="5" id="KW-0493">Microtubule</keyword>
<evidence type="ECO:0000313" key="21">
    <source>
        <dbReference type="EMBL" id="GMI08713.1"/>
    </source>
</evidence>
<dbReference type="SUPFAM" id="SSF52540">
    <property type="entry name" value="P-loop containing nucleoside triphosphate hydrolases"/>
    <property type="match status" value="4"/>
</dbReference>
<dbReference type="Gene3D" id="1.20.920.20">
    <property type="match status" value="1"/>
</dbReference>
<keyword evidence="10 18" id="KW-0175">Coiled coil</keyword>
<evidence type="ECO:0000259" key="20">
    <source>
        <dbReference type="SMART" id="SM00382"/>
    </source>
</evidence>
<dbReference type="FunFam" id="1.10.8.710:FF:000007">
    <property type="entry name" value="Putative dynein heavy chain"/>
    <property type="match status" value="1"/>
</dbReference>
<dbReference type="InterPro" id="IPR041589">
    <property type="entry name" value="DNAH3_AAA_lid_1"/>
</dbReference>
<gene>
    <name evidence="21" type="ORF">TrLO_g2334</name>
</gene>
<keyword evidence="22" id="KW-1185">Reference proteome</keyword>
<dbReference type="Gene3D" id="1.20.920.30">
    <property type="match status" value="1"/>
</dbReference>
<evidence type="ECO:0000256" key="5">
    <source>
        <dbReference type="ARBA" id="ARBA00022701"/>
    </source>
</evidence>
<dbReference type="FunFam" id="1.20.920.30:FF:000002">
    <property type="entry name" value="Dynein axonemal heavy chain 3"/>
    <property type="match status" value="1"/>
</dbReference>
<dbReference type="GO" id="GO:0005938">
    <property type="term" value="C:cell cortex"/>
    <property type="evidence" value="ECO:0007669"/>
    <property type="project" value="UniProtKB-ARBA"/>
</dbReference>
<evidence type="ECO:0000256" key="8">
    <source>
        <dbReference type="ARBA" id="ARBA00022840"/>
    </source>
</evidence>
<dbReference type="Gene3D" id="3.40.50.300">
    <property type="entry name" value="P-loop containing nucleotide triphosphate hydrolases"/>
    <property type="match status" value="5"/>
</dbReference>
<sequence>MGDEGEDVRLEFVFKQVQATYKNVNMEKFEGFCNAEGTLESVYEFLDGDLLTLYFSESRGTISLKTQPPGTLKSVHLFLTKAEQKPISDEFYRSEIIQGDLTSDALEHMSRIAVEVYLPLLTNEKNQDQWSEMVAKDVTETFSEFVANVQITQGNILGTTTLPLPPQHALLDSKENPEEILRRSMSINPDDNSDLTGESPKISHKDRVHQLESCLITWTKQIKSVLKREPEQLLSEPTNPGPLEELDFWKSKSDNLNSIFSQLQSERVRRLLRFLDQAKSTYNGPFAKLCKEVFQSRAESSNNTKFLKPLRGWFEKLEDESDFPNLVSHFTPIMHLILLVWKGSAYYNTPGRLVVLIRELCNTLIRQAQKYINGSRVFEMIEQEECRTAIDMLHMVVKVFGKFKASFFEYKAKANAECPNNQWRMQNNAVFVRLDAFLERCHDIWDLTRTIMQFTKLAKIEVGGTKGKTLSTSVNQISFDFNTAVEAIKGVDYDIMDLDAKQFEDAYYEFRGRIKELERRLGSVITQGFDDCSTVTGRFKLLDSFDSLVLRPVIADDLEKKHGALISSYAEDVTQVLQIFIENKNSPPIGNNLPPIAGALTWCRGLLERVRLPMEKMKNLDAKVLDREDAREVVKMYTSLLGQLADFERIKIEAWGQSIEESSQAKLKNPLLRAGGAPLNAPRGAQPLLHVNFDPLLTRLLREVKYFLLLGLQVPESALEIYQRGEVFRRHMGNLDLIVNVYNKIQYSLLPVERPLLRSQLDKINKSLAQGIDSGSKKGKSLNWKSNGIDNFITEAMSEIRRVDGTLGVMKSNLRRIETLLESWTEKPLFERTSKTASITDFEILLQNIKKAQYHAIKEGGQEVHKLLKDTNRSLKVSQGLPDWKAYVDFINSIIVGGLIEVVTVSLNSLENNLDNDFIVKNNYSPLLEIDLDLYDKDVIYHPEIRFMQTKDTSKFGLRNLMWVWISGILGIGGVFKRLDGSDGSYRMELQTDPAVTILLAKINKHMHMIEVKSNRYRRQFSKYEYLWSSDLHELFREFLASAIKEEEIQPLEPVNKGEEELDDDGNPIPNPAKVEEEEVELEKRQVLDLSLFDEKIKQYLHIQDEIEGLKHVHDMEFLRINGQPIKQAMGTWVTKWMYLYTGYIQKYITEQLQDMNSFQDMVNLGLDEDPSSSKEVLMRIMGYIRDVRKKMPTMAGTFGPLRDMVMLLKSHGITLDLGEVNNEPAVEYLERAPMLWDNIVNKTFRVKEEIHPLQNAMVDSIRKDIAAFKKRVGEFSADFKTNAPFNWGFDKRTEVYQTFDIYFKKLSGFEKEASDFNELEELFELSRSRSAELVEMRSELMLLKTTWDMANATIALFKSWQQTTFATINSEDLLDEVKLLQNQIKRMPRQCRAWGVYNLIFEEVQNMAVVLPLVHELHSPSMRDRHWKQLSIITHKHFEKTPQFCLQDLLSLELHNCVEGVLELVEISVKELKVEKKLTTIEDTWTNLQLGFTRHKDTEVFVIGAPDEVLEQLEANQMDLQSMASMGKFVDFFRDKVVYWQSNLSTVETVLKLMLTCQRGWTSLEAIFLASQDIRAQLPVHTKNFENVDNEFKELMKDASVRPGVVECCSTDGREQSLSSMSKQLESCQKALNEYLDTKKNIFPRFYFVSNTALLDILSNGNNPPKIMPHLGSIYDGIGSLSFVDPEEEEKPEGDESSVVTETVIAKVPEKANAMNAKDGESVQFEHDFKMTGAVENWLNKLTSFMQNTLRSVTEQSLKEASNWDVDNPREEWLFNYPGQIALLACQVLWTEETTGALEEYENGQEDAVKKYYNTCLSRLESLIKLVQGDLKKGDRTKIIVLITIDVHSRDVVEGLIAKRVDNTLDFAWQSQLKFYWIQEKGEREVSIRICDFHTNYSFEYVGNIARLVITPLTDRCYVTLTTALRLYLGGAPAGPAGTGKTETTKDLARALGLPCYVFNCSDQMNYQTMADIFKGLAQVGAWGCFDEFNRIMIEVLSVVASQVKYVLDAVVNFAVPGNREKKYANLPAGTPPTKVGDFDFFGETVSLVPTCGFFITMNPGYAGRTELPENLKAQFRSCAMIRPDLKPICENMLMSEGFIKARPLAIKFVTLYELSAELLSKQAHYDWGLRAVKSVLRVAGNLKREDTSVDEDAVLMRALRDFNTPKIPNQDSPIFLRLIADLFPGLDIPPKINESLKDKCVSVCEEMNMQHDGAFVQKVTQFQELLDVRHSVMLLGPAGAGKTSVWKALQACWNQNLAKPTCVSEVVNPKAVTSDELYGYMTLAKDWKDGVLSIVMRNMCKCWAPYTTSQEMQWVVLDGDIDAVWIESMNTVMDDNKVLTLVSNERIPLTDPMRMIFEIHSLKNATPATVSRAGILYLNENDIGYQPFIESWIAARGDAIEKSILPSLFSAIIPAALAIFNDKSLETLVEIRVISVIQTICYLLEGMLGKMKKDGKNKDSIEKIFLYCAMWSFGGMMSADRSNDAKKKFSNMWKGVFKAIKYPDSGTVFDFFVDPVTAAVTPWADKVESFSVGDGSFANIVVPTVDLTRLTYLTDVLLKQKRHVLFVGGAGTGKTALVKDYLRNLDEGTMTATINMNYYTDSASIQQQLEQPIDKRSGKSYGPPTGKTLLYFVDDLNMAMVETYGTQTPIELVRQHMDYGSWYDRVDLGLKKNIQDVQFISCMNNKSGSFFVNPRLQRHFSSFACALPSEEDLTLVYGTILENHLRMFQNPVQKIGAAIVDATITAHKEVSARFLPSAVKFHYNFNMRDLSAIIEGLVMSKPEYFSMPLKMCRLWMHECTRVFTDRLVSNTEMNRCLDLLQDVAKRFLDQDPEELFAAPNIFTSFATSTIDDQPAYLPISDMPQLKSVLEEKLAEYNESNPIMELVLFEQAMEHVTRIARIVGMPGGNALLVGVGGSGKQSLAKLASFICGYSVYQISVTSDYGVADLKEELKELYKKAGVKPAEPMVFMMTDSQIVDERFLVYVNDLLSSGVIPDLFLKDEYDAIFGALRNVAKAAGVQDTRDAMMEFFIDRVKTNLHVILCFSPVGELFRIRPRRFPGLINCTSIDWFHAWPKDALVSVAQRFLEEVELATPEIKENICYHVAEVHLSVNAASVQYLAQERRYNYTTPKSFLELIGFYKSLLGEKRKQLGDNIERLDTGLKTLQNTNKDVEQLKKDLVLKMVEVDAKKEVTDNLLKEMGLQRTEAEAQQEIATVEKKKADKAAGEAAKIEAQADGDLKIAKPALDAANDAVNCLDKNSLTELKGFSNPPTGVDKITQAVLIMIKGEKKNFGWDNAKKMMAKVDAFLDSLQKYRGEDIPEDVVKRVQPLLADPVFKYEVMKGKSLAAANLCNWVINIISFNQIYKKVKPLMASLEEARAVKAAAEEQLAGVVAVMQGIEEKLNKLQSSFLEATEAKKAVEDEANACQDRLDLAERLTTGLSSENVRWSKEIDSMKRQEVTMSGNVLLSAAFVSYVGAFGASFREMLWKNTWLPDLISREIPLTEGIDPLNVLTNDAKVANWQNEGLPADRISVENGAIINNAERWPLIIDPQLQGIKWIRKHEEAKCAAEDSKVIVMQLGSKSWMTKVTAAVEAGDTVIIENLGESIDAVLDPILMRSIYKKGKNMFIKLGGEETQYDPQFRLYLQTKLSNPHYKPEIAAQCTLINFIVTEKGLEDQLLAKVVGHEQPALEKERNDLVQAFNKYKIQLQQLEDDLLFKLANAPADILSDIPLIEGLEATKDKAVEINLAVRKGKETEIGINEAREVYRPVSSEASMLYFMLLKLCVMDHMYQYSLDSFTTFFMKALGKAAAEGEGSGGGNTRVNNLIKTLRWTIFTWVSRGLFEKHKLTFLAQLTFGLMARGNIGESSGYDAEGMNFLMKGTRKDNDESPLEWLPDNAWNAVRGLSEMEGWERLAGDIEESGPRFLEWFNLITPEEEKLPLDWRELDKNPFKKLMVVKCLRPDRTLPALRNLIVSTLPDGKEYVMCDSKLNSFQILEEAYDDSTPSTPIYFVLSPGADVASDVDKLAKQQKMVSGESYFNISLGQGQDIIATERLDNGHKMGHFVVLNNVHLMPRWLKVVEKKLDEYALTGSHENFRIFLSSDPSKQIPIGLIERCIKLTNDPPSGLKANLIGAISSFSKEDYEDAEPRTRGILFGLCYFHAVVVERKKFGGIGYNMMYPFALGDLRDSAKCLNNYMENAPTKIPWADLRYIFGEIMYGGHIVNDFDRLMAEKMLEFIMKDELLDEMPMFPYGDDPKVNFKAPSTSLSFNRVLEHVETEMNDSPLAFGLHTNAEIGFRTKQCDALFLTILEIAPKDSTAAAEGGNSSQNTAEAVLQDILDLFKEVRYSNEDVVSQLDEVGPYQNVFLQECERMNTLLIEVCESLEGLNMGFKGELTMTDAMEKLQNALYLDTVPATWMKLGWPSMRSLSSWLTNANERITQLSDWVGMPADIPAVTWLGGLFNPQSFLTAIMQVSAQAANLELDRLSIVCEVSKKMDFNDVTAPSRDGAFVHGLHLEGARWNLSNVVLEPSLPREMFCPLPVMNCKAAIVDRQDQNTYMCPVYKTRQRGPTFVFSAQLRSKSVPAKWCLAGVAILLDIN</sequence>
<name>A0A9W7CMQ7_9STRA</name>
<dbReference type="Gene3D" id="1.20.58.1120">
    <property type="match status" value="1"/>
</dbReference>
<dbReference type="InterPro" id="IPR026983">
    <property type="entry name" value="DHC"/>
</dbReference>
<keyword evidence="8" id="KW-0067">ATP-binding</keyword>
<dbReference type="OrthoDB" id="424310at2759"/>
<dbReference type="InterPro" id="IPR041658">
    <property type="entry name" value="AAA_lid_11"/>
</dbReference>
<dbReference type="InterPro" id="IPR004273">
    <property type="entry name" value="Dynein_heavy_D6_P-loop"/>
</dbReference>
<dbReference type="Gene3D" id="1.10.8.710">
    <property type="match status" value="1"/>
</dbReference>
<evidence type="ECO:0000256" key="1">
    <source>
        <dbReference type="ARBA" id="ARBA00004430"/>
    </source>
</evidence>
<dbReference type="Gene3D" id="1.20.140.100">
    <property type="entry name" value="Dynein heavy chain, N-terminal domain 2"/>
    <property type="match status" value="1"/>
</dbReference>
<feature type="region of interest" description="Disordered" evidence="19">
    <location>
        <begin position="1052"/>
        <end position="1071"/>
    </location>
</feature>
<dbReference type="FunFam" id="3.40.50.300:FF:000049">
    <property type="entry name" value="Dynein, axonemal, heavy chain 5"/>
    <property type="match status" value="1"/>
</dbReference>
<dbReference type="GO" id="GO:0000235">
    <property type="term" value="C:astral microtubule"/>
    <property type="evidence" value="ECO:0007669"/>
    <property type="project" value="UniProtKB-ARBA"/>
</dbReference>
<evidence type="ECO:0000256" key="16">
    <source>
        <dbReference type="ARBA" id="ARBA00063032"/>
    </source>
</evidence>
<comment type="subcellular location">
    <subcellularLocation>
        <location evidence="1">Cytoplasm</location>
        <location evidence="1">Cytoskeleton</location>
        <location evidence="1">Cilium axoneme</location>
    </subcellularLocation>
</comment>
<keyword evidence="13" id="KW-0206">Cytoskeleton</keyword>
<keyword evidence="4" id="KW-0963">Cytoplasm</keyword>
<dbReference type="GO" id="GO:0008017">
    <property type="term" value="F:microtubule binding"/>
    <property type="evidence" value="ECO:0007669"/>
    <property type="project" value="UniProtKB-ARBA"/>
</dbReference>
<dbReference type="Pfam" id="PF12781">
    <property type="entry name" value="AAA_9"/>
    <property type="match status" value="1"/>
</dbReference>
<dbReference type="GO" id="GO:0045505">
    <property type="term" value="F:dynein intermediate chain binding"/>
    <property type="evidence" value="ECO:0007669"/>
    <property type="project" value="InterPro"/>
</dbReference>
<evidence type="ECO:0000256" key="12">
    <source>
        <dbReference type="ARBA" id="ARBA00023175"/>
    </source>
</evidence>
<evidence type="ECO:0000256" key="6">
    <source>
        <dbReference type="ARBA" id="ARBA00022737"/>
    </source>
</evidence>
<evidence type="ECO:0000256" key="11">
    <source>
        <dbReference type="ARBA" id="ARBA00023069"/>
    </source>
</evidence>
<dbReference type="GO" id="GO:0051959">
    <property type="term" value="F:dynein light intermediate chain binding"/>
    <property type="evidence" value="ECO:0007669"/>
    <property type="project" value="InterPro"/>
</dbReference>
<dbReference type="GO" id="GO:0036156">
    <property type="term" value="C:inner dynein arm"/>
    <property type="evidence" value="ECO:0007669"/>
    <property type="project" value="UniProtKB-ARBA"/>
</dbReference>
<dbReference type="FunFam" id="3.20.180.20:FF:000001">
    <property type="entry name" value="Dynein axonemal heavy chain 5"/>
    <property type="match status" value="1"/>
</dbReference>
<dbReference type="FunFam" id="3.10.490.20:FF:000009">
    <property type="entry name" value="Dynein heavy chain 4"/>
    <property type="match status" value="1"/>
</dbReference>
<evidence type="ECO:0000256" key="4">
    <source>
        <dbReference type="ARBA" id="ARBA00022490"/>
    </source>
</evidence>
<reference evidence="22" key="1">
    <citation type="journal article" date="2023" name="Commun. Biol.">
        <title>Genome analysis of Parmales, the sister group of diatoms, reveals the evolutionary specialization of diatoms from phago-mixotrophs to photoautotrophs.</title>
        <authorList>
            <person name="Ban H."/>
            <person name="Sato S."/>
            <person name="Yoshikawa S."/>
            <person name="Yamada K."/>
            <person name="Nakamura Y."/>
            <person name="Ichinomiya M."/>
            <person name="Sato N."/>
            <person name="Blanc-Mathieu R."/>
            <person name="Endo H."/>
            <person name="Kuwata A."/>
            <person name="Ogata H."/>
        </authorList>
    </citation>
    <scope>NUCLEOTIDE SEQUENCE [LARGE SCALE GENOMIC DNA]</scope>
    <source>
        <strain evidence="22">NIES 3700</strain>
    </source>
</reference>
<dbReference type="FunFam" id="3.40.50.300:FF:000153">
    <property type="entry name" value="Dynein axonemal heavy chain 1"/>
    <property type="match status" value="1"/>
</dbReference>
<dbReference type="InterPro" id="IPR003593">
    <property type="entry name" value="AAA+_ATPase"/>
</dbReference>
<dbReference type="FunFam" id="1.20.58.1120:FF:000001">
    <property type="entry name" value="dynein heavy chain 2, axonemal"/>
    <property type="match status" value="1"/>
</dbReference>
<keyword evidence="9" id="KW-0243">Dynein</keyword>
<keyword evidence="12" id="KW-0505">Motor protein</keyword>
<comment type="similarity">
    <text evidence="2">Belongs to the dynein heavy chain family.</text>
</comment>
<dbReference type="GO" id="GO:0000070">
    <property type="term" value="P:mitotic sister chromatid segregation"/>
    <property type="evidence" value="ECO:0007669"/>
    <property type="project" value="UniProtKB-ARBA"/>
</dbReference>
<feature type="domain" description="AAA+ ATPase" evidence="20">
    <location>
        <begin position="2562"/>
        <end position="2713"/>
    </location>
</feature>
<keyword evidence="7" id="KW-0547">Nucleotide-binding</keyword>
<comment type="caution">
    <text evidence="21">The sequence shown here is derived from an EMBL/GenBank/DDBJ whole genome shotgun (WGS) entry which is preliminary data.</text>
</comment>
<evidence type="ECO:0000256" key="18">
    <source>
        <dbReference type="SAM" id="Coils"/>
    </source>
</evidence>
<dbReference type="FunFam" id="3.40.50.300:FF:000996">
    <property type="entry name" value="Cytoplasmic dynein heavy chain"/>
    <property type="match status" value="1"/>
</dbReference>
<dbReference type="PANTHER" id="PTHR46532:SF11">
    <property type="entry name" value="DYNEIN AXONEMAL HEAVY CHAIN 12"/>
    <property type="match status" value="1"/>
</dbReference>
<dbReference type="InterPro" id="IPR013594">
    <property type="entry name" value="Dynein_heavy_tail"/>
</dbReference>